<dbReference type="Gene3D" id="3.30.565.10">
    <property type="entry name" value="Histidine kinase-like ATPase, C-terminal domain"/>
    <property type="match status" value="1"/>
</dbReference>
<dbReference type="PANTHER" id="PTHR43547">
    <property type="entry name" value="TWO-COMPONENT HISTIDINE KINASE"/>
    <property type="match status" value="1"/>
</dbReference>
<dbReference type="InterPro" id="IPR009057">
    <property type="entry name" value="Homeodomain-like_sf"/>
</dbReference>
<dbReference type="Pfam" id="PF00072">
    <property type="entry name" value="Response_reg"/>
    <property type="match status" value="1"/>
</dbReference>
<dbReference type="Gene3D" id="1.10.10.60">
    <property type="entry name" value="Homeodomain-like"/>
    <property type="match status" value="1"/>
</dbReference>
<keyword evidence="10" id="KW-0804">Transcription</keyword>
<dbReference type="Pfam" id="PF07495">
    <property type="entry name" value="Y_Y_Y"/>
    <property type="match status" value="1"/>
</dbReference>
<protein>
    <recommendedName>
        <fullName evidence="2">histidine kinase</fullName>
        <ecNumber evidence="2">2.7.13.3</ecNumber>
    </recommendedName>
</protein>
<evidence type="ECO:0000259" key="14">
    <source>
        <dbReference type="PROSITE" id="PS50110"/>
    </source>
</evidence>
<keyword evidence="9" id="KW-0805">Transcription regulation</keyword>
<sequence length="1336" mass="152398">MEPASLAVNKYTISNGLPSRNATAVIKGSNGFIWVGTENGLCKFDGYKFTVFANKKGDSTSISNNFINALTEDHLGRIWVGTMDGLNLFDPVTERFTRFYHHDNQLGSVSNNKIWSLFTDNRGQIWVGTDNGFNQYLEKSKSFKNYLPSLSNPFAMKGKSVNAIIQHGSDLWLGNWGEGLNRFDLNSERFFNYKQPFAPTEKNPNDLWALCMDESGKIWVGTYWNGLYRFDPVTQQFKHFENKQTQNKQVFTLLNRNPNTILVGEEENFWWLNTQTLVWTKLDNIENTPHGRAYQDKDGLIWIGAKNGLNKIDYQQNKFSFYAFADKRLDVATLLVRDSAMWLGTNKGLLMYDLKKGNTRIFKHSTDPNSLGSDQIHKVYADQAGKLWVLTEFGFDEFNPKSGLFKHHYHHSQLGRLFNEDVFRDIVEMRPGVYGLATDAGFKIFDSNSGKFIHYFDQGKDASGLSNNHLSCLLQDRNHQVWIGTTGGGLNRFDPATGKFKVYLSDNKSKSGLSDNTIQSMYLDNEGNVWICTPDGLNKYIKKTDSFITYSKSDGFASNVFNNMIADKLGALWVTTESGVSRFYPQTAKIDNFDEADGVFGNNVIEKDEHGNIYLAGDKGFDFLDPAKMRQNIKVPPVYISDFQIFNKSIEPDKDGPLKENLNFAHQITLKYSQSVFSIGFVALNYTHPEKNQYAYMLEGFDKKWNYVGGQQKATYTNLDPGTYTFRIKAANNDGVWNTTGKSIKIVITPPWYRSWFAYCCYLGLVCLLLYLYVKYREHQASLKYEIKLAHLKSEQETELNEKKLSFFTNVSHEFRTPLTLIINPLKELLYKENEVDMSAIGVVYRNARRLLGLVDQLLLFRKAEAGSEKLKASRLNISELCKEVFLCFSYQAKSKAITFDFEAQTESIVLYGDREKIEIVLFNLIGNALKFTPEGGRVSVSITDWEDTVRIEVKDTGCGIPDGLDDKLYNRFYQDNHKGGQSKGGFGIGLFLAKTFVEYHKGEINYQSSVDDGTIFTVKLLKGKGHLAADQIQEEDGCSSLILKELIEDEISANSLVEETDEMIMEPDADFDLKSILIIDDNKDFREYLKQIFRIDYRVFEAADGLSGLEMIRDVLPDIVISDVMMDSMTGIELCATVKDDIAISHIPFILLTSSSSAEIKLKGLEGGADDYISKPFDKDILKARVAGILKSKNNLQKYFYNEITLNKNPHKISIEYKQFLDNCIAVVEKHMKDPNFNTQVLAAELGISRSSLYKKIKFISGQSATNFIRFIRLRKAAHLFITTDYNILETSYQIGINDIKYFREQFKKLFEMNPSQYKKKYRKVFASELVNHEV</sequence>
<feature type="domain" description="Histidine kinase" evidence="13">
    <location>
        <begin position="810"/>
        <end position="1025"/>
    </location>
</feature>
<dbReference type="PANTHER" id="PTHR43547:SF2">
    <property type="entry name" value="HYBRID SIGNAL TRANSDUCTION HISTIDINE KINASE C"/>
    <property type="match status" value="1"/>
</dbReference>
<dbReference type="InterPro" id="IPR011110">
    <property type="entry name" value="Reg_prop"/>
</dbReference>
<dbReference type="EC" id="2.7.13.3" evidence="2"/>
<keyword evidence="4" id="KW-0808">Transferase</keyword>
<dbReference type="Pfam" id="PF07494">
    <property type="entry name" value="Reg_prop"/>
    <property type="match status" value="4"/>
</dbReference>
<dbReference type="GO" id="GO:0005524">
    <property type="term" value="F:ATP binding"/>
    <property type="evidence" value="ECO:0007669"/>
    <property type="project" value="UniProtKB-KW"/>
</dbReference>
<dbReference type="RefSeq" id="WP_166588389.1">
    <property type="nucleotide sequence ID" value="NZ_WWEO01000045.1"/>
</dbReference>
<dbReference type="SUPFAM" id="SSF52172">
    <property type="entry name" value="CheY-like"/>
    <property type="match status" value="1"/>
</dbReference>
<dbReference type="FunFam" id="2.60.40.10:FF:000791">
    <property type="entry name" value="Two-component system sensor histidine kinase/response regulator"/>
    <property type="match status" value="1"/>
</dbReference>
<dbReference type="GO" id="GO:0000155">
    <property type="term" value="F:phosphorelay sensor kinase activity"/>
    <property type="evidence" value="ECO:0007669"/>
    <property type="project" value="InterPro"/>
</dbReference>
<dbReference type="EMBL" id="WWEO01000045">
    <property type="protein sequence ID" value="NCD72444.1"/>
    <property type="molecule type" value="Genomic_DNA"/>
</dbReference>
<comment type="catalytic activity">
    <reaction evidence="1">
        <text>ATP + protein L-histidine = ADP + protein N-phospho-L-histidine.</text>
        <dbReference type="EC" id="2.7.13.3"/>
    </reaction>
</comment>
<dbReference type="InterPro" id="IPR018060">
    <property type="entry name" value="HTH_AraC"/>
</dbReference>
<dbReference type="Proteomes" id="UP000638732">
    <property type="component" value="Unassembled WGS sequence"/>
</dbReference>
<feature type="domain" description="Response regulatory" evidence="14">
    <location>
        <begin position="1076"/>
        <end position="1191"/>
    </location>
</feature>
<dbReference type="Pfam" id="PF00512">
    <property type="entry name" value="HisKA"/>
    <property type="match status" value="1"/>
</dbReference>
<evidence type="ECO:0000256" key="6">
    <source>
        <dbReference type="ARBA" id="ARBA00022777"/>
    </source>
</evidence>
<keyword evidence="16" id="KW-1185">Reference proteome</keyword>
<keyword evidence="7" id="KW-0067">ATP-binding</keyword>
<reference evidence="15" key="1">
    <citation type="submission" date="2020-01" db="EMBL/GenBank/DDBJ databases">
        <authorList>
            <person name="Seo Y.L."/>
        </authorList>
    </citation>
    <scope>NUCLEOTIDE SEQUENCE</scope>
    <source>
        <strain evidence="15">R11</strain>
    </source>
</reference>
<dbReference type="SUPFAM" id="SSF55874">
    <property type="entry name" value="ATPase domain of HSP90 chaperone/DNA topoisomerase II/histidine kinase"/>
    <property type="match status" value="1"/>
</dbReference>
<dbReference type="SMART" id="SM00388">
    <property type="entry name" value="HisKA"/>
    <property type="match status" value="1"/>
</dbReference>
<dbReference type="Pfam" id="PF02518">
    <property type="entry name" value="HATPase_c"/>
    <property type="match status" value="1"/>
</dbReference>
<dbReference type="InterPro" id="IPR003594">
    <property type="entry name" value="HATPase_dom"/>
</dbReference>
<dbReference type="CDD" id="cd00075">
    <property type="entry name" value="HATPase"/>
    <property type="match status" value="1"/>
</dbReference>
<dbReference type="InterPro" id="IPR011123">
    <property type="entry name" value="Y_Y_Y"/>
</dbReference>
<evidence type="ECO:0000256" key="1">
    <source>
        <dbReference type="ARBA" id="ARBA00000085"/>
    </source>
</evidence>
<evidence type="ECO:0000256" key="8">
    <source>
        <dbReference type="ARBA" id="ARBA00023012"/>
    </source>
</evidence>
<dbReference type="PROSITE" id="PS50109">
    <property type="entry name" value="HIS_KIN"/>
    <property type="match status" value="1"/>
</dbReference>
<comment type="caution">
    <text evidence="15">The sequence shown here is derived from an EMBL/GenBank/DDBJ whole genome shotgun (WGS) entry which is preliminary data.</text>
</comment>
<evidence type="ECO:0000256" key="7">
    <source>
        <dbReference type="ARBA" id="ARBA00022840"/>
    </source>
</evidence>
<dbReference type="InterPro" id="IPR004358">
    <property type="entry name" value="Sig_transdc_His_kin-like_C"/>
</dbReference>
<dbReference type="GO" id="GO:0003700">
    <property type="term" value="F:DNA-binding transcription factor activity"/>
    <property type="evidence" value="ECO:0007669"/>
    <property type="project" value="InterPro"/>
</dbReference>
<dbReference type="InterPro" id="IPR011006">
    <property type="entry name" value="CheY-like_superfamily"/>
</dbReference>
<dbReference type="InterPro" id="IPR036890">
    <property type="entry name" value="HATPase_C_sf"/>
</dbReference>
<gene>
    <name evidence="15" type="ORF">GSY63_23970</name>
</gene>
<reference evidence="15" key="2">
    <citation type="submission" date="2020-10" db="EMBL/GenBank/DDBJ databases">
        <title>Mucilaginibacter sp. nov., isolated from soil.</title>
        <authorList>
            <person name="Jeon C.O."/>
        </authorList>
    </citation>
    <scope>NUCLEOTIDE SEQUENCE</scope>
    <source>
        <strain evidence="15">R11</strain>
    </source>
</reference>
<dbReference type="Gene3D" id="2.60.40.10">
    <property type="entry name" value="Immunoglobulins"/>
    <property type="match status" value="1"/>
</dbReference>
<dbReference type="Gene3D" id="1.10.287.130">
    <property type="match status" value="1"/>
</dbReference>
<keyword evidence="3 11" id="KW-0597">Phosphoprotein</keyword>
<name>A0A966DXN7_9SPHI</name>
<dbReference type="InterPro" id="IPR015943">
    <property type="entry name" value="WD40/YVTN_repeat-like_dom_sf"/>
</dbReference>
<dbReference type="PRINTS" id="PR00344">
    <property type="entry name" value="BCTRLSENSOR"/>
</dbReference>
<keyword evidence="8" id="KW-0902">Two-component regulatory system</keyword>
<evidence type="ECO:0000256" key="5">
    <source>
        <dbReference type="ARBA" id="ARBA00022741"/>
    </source>
</evidence>
<evidence type="ECO:0000256" key="4">
    <source>
        <dbReference type="ARBA" id="ARBA00022679"/>
    </source>
</evidence>
<evidence type="ECO:0000259" key="12">
    <source>
        <dbReference type="PROSITE" id="PS01124"/>
    </source>
</evidence>
<evidence type="ECO:0000313" key="16">
    <source>
        <dbReference type="Proteomes" id="UP000638732"/>
    </source>
</evidence>
<dbReference type="InterPro" id="IPR005467">
    <property type="entry name" value="His_kinase_dom"/>
</dbReference>
<dbReference type="InterPro" id="IPR013783">
    <property type="entry name" value="Ig-like_fold"/>
</dbReference>
<dbReference type="InterPro" id="IPR003661">
    <property type="entry name" value="HisK_dim/P_dom"/>
</dbReference>
<dbReference type="FunFam" id="3.30.565.10:FF:000037">
    <property type="entry name" value="Hybrid sensor histidine kinase/response regulator"/>
    <property type="match status" value="1"/>
</dbReference>
<evidence type="ECO:0000256" key="9">
    <source>
        <dbReference type="ARBA" id="ARBA00023015"/>
    </source>
</evidence>
<dbReference type="PROSITE" id="PS50110">
    <property type="entry name" value="RESPONSE_REGULATORY"/>
    <property type="match status" value="1"/>
</dbReference>
<dbReference type="SMART" id="SM00448">
    <property type="entry name" value="REC"/>
    <property type="match status" value="1"/>
</dbReference>
<dbReference type="SUPFAM" id="SSF46689">
    <property type="entry name" value="Homeodomain-like"/>
    <property type="match status" value="1"/>
</dbReference>
<dbReference type="InterPro" id="IPR036097">
    <property type="entry name" value="HisK_dim/P_sf"/>
</dbReference>
<keyword evidence="5" id="KW-0547">Nucleotide-binding</keyword>
<evidence type="ECO:0000256" key="2">
    <source>
        <dbReference type="ARBA" id="ARBA00012438"/>
    </source>
</evidence>
<dbReference type="Gene3D" id="3.40.50.2300">
    <property type="match status" value="1"/>
</dbReference>
<keyword evidence="6" id="KW-0418">Kinase</keyword>
<proteinExistence type="predicted"/>
<dbReference type="GO" id="GO:0043565">
    <property type="term" value="F:sequence-specific DNA binding"/>
    <property type="evidence" value="ECO:0007669"/>
    <property type="project" value="InterPro"/>
</dbReference>
<dbReference type="CDD" id="cd00082">
    <property type="entry name" value="HisKA"/>
    <property type="match status" value="1"/>
</dbReference>
<accession>A0A966DXN7</accession>
<feature type="modified residue" description="4-aspartylphosphate" evidence="11">
    <location>
        <position position="1124"/>
    </location>
</feature>
<dbReference type="PROSITE" id="PS01124">
    <property type="entry name" value="HTH_ARAC_FAMILY_2"/>
    <property type="match status" value="1"/>
</dbReference>
<evidence type="ECO:0000313" key="15">
    <source>
        <dbReference type="EMBL" id="NCD72444.1"/>
    </source>
</evidence>
<dbReference type="SMART" id="SM00342">
    <property type="entry name" value="HTH_ARAC"/>
    <property type="match status" value="1"/>
</dbReference>
<evidence type="ECO:0000256" key="3">
    <source>
        <dbReference type="ARBA" id="ARBA00022553"/>
    </source>
</evidence>
<organism evidence="15 16">
    <name type="scientific">Mucilaginibacter agri</name>
    <dbReference type="NCBI Taxonomy" id="2695265"/>
    <lineage>
        <taxon>Bacteria</taxon>
        <taxon>Pseudomonadati</taxon>
        <taxon>Bacteroidota</taxon>
        <taxon>Sphingobacteriia</taxon>
        <taxon>Sphingobacteriales</taxon>
        <taxon>Sphingobacteriaceae</taxon>
        <taxon>Mucilaginibacter</taxon>
    </lineage>
</organism>
<dbReference type="SUPFAM" id="SSF47384">
    <property type="entry name" value="Homodimeric domain of signal transducing histidine kinase"/>
    <property type="match status" value="1"/>
</dbReference>
<dbReference type="CDD" id="cd00146">
    <property type="entry name" value="PKD"/>
    <property type="match status" value="1"/>
</dbReference>
<dbReference type="SMART" id="SM00387">
    <property type="entry name" value="HATPase_c"/>
    <property type="match status" value="1"/>
</dbReference>
<dbReference type="InterPro" id="IPR001789">
    <property type="entry name" value="Sig_transdc_resp-reg_receiver"/>
</dbReference>
<evidence type="ECO:0000256" key="11">
    <source>
        <dbReference type="PROSITE-ProRule" id="PRU00169"/>
    </source>
</evidence>
<dbReference type="Gene3D" id="2.130.10.10">
    <property type="entry name" value="YVTN repeat-like/Quinoprotein amine dehydrogenase"/>
    <property type="match status" value="3"/>
</dbReference>
<dbReference type="SUPFAM" id="SSF63829">
    <property type="entry name" value="Calcium-dependent phosphotriesterase"/>
    <property type="match status" value="2"/>
</dbReference>
<dbReference type="Pfam" id="PF12833">
    <property type="entry name" value="HTH_18"/>
    <property type="match status" value="1"/>
</dbReference>
<evidence type="ECO:0000259" key="13">
    <source>
        <dbReference type="PROSITE" id="PS50109"/>
    </source>
</evidence>
<feature type="domain" description="HTH araC/xylS-type" evidence="12">
    <location>
        <begin position="1223"/>
        <end position="1322"/>
    </location>
</feature>
<evidence type="ECO:0000256" key="10">
    <source>
        <dbReference type="ARBA" id="ARBA00023163"/>
    </source>
</evidence>